<reference evidence="4 5" key="1">
    <citation type="submission" date="2022-10" db="EMBL/GenBank/DDBJ databases">
        <title>The complete genomes of actinobacterial strains from the NBC collection.</title>
        <authorList>
            <person name="Joergensen T.S."/>
            <person name="Alvarez Arevalo M."/>
            <person name="Sterndorff E.B."/>
            <person name="Faurdal D."/>
            <person name="Vuksanovic O."/>
            <person name="Mourched A.-S."/>
            <person name="Charusanti P."/>
            <person name="Shaw S."/>
            <person name="Blin K."/>
            <person name="Weber T."/>
        </authorList>
    </citation>
    <scope>NUCLEOTIDE SEQUENCE [LARGE SCALE GENOMIC DNA]</scope>
    <source>
        <strain evidence="4 5">NBC_00206</strain>
    </source>
</reference>
<gene>
    <name evidence="4" type="ORF">OHU27_23595</name>
</gene>
<feature type="compositionally biased region" description="Basic and acidic residues" evidence="1">
    <location>
        <begin position="37"/>
        <end position="53"/>
    </location>
</feature>
<dbReference type="RefSeq" id="WP_210979010.1">
    <property type="nucleotide sequence ID" value="NZ_CP108125.1"/>
</dbReference>
<feature type="chain" id="PRO_5046802671" evidence="2">
    <location>
        <begin position="26"/>
        <end position="225"/>
    </location>
</feature>
<evidence type="ECO:0000256" key="1">
    <source>
        <dbReference type="SAM" id="MobiDB-lite"/>
    </source>
</evidence>
<feature type="compositionally biased region" description="Basic and acidic residues" evidence="1">
    <location>
        <begin position="208"/>
        <end position="225"/>
    </location>
</feature>
<sequence>MKRNIVLATVAAAALIGGGTVAAYAGSGDDGASPRQSDVRVADDRDDAPKDDTDDRDDAQDDRDDARDDREEAAAQARGADVTAAEAIAAALERTPGTAVSAELDDDGSRVWEVTVVKADGTEHDVRVSAGDGKVLSDRRDDDDDDDGRRDLAALKGSTVDAREAAEAAAAKGTVVEIDLDDDGPAVWKAETTKGEWNVDLKSGAVTAHHDDAGQDDDRNDRDDD</sequence>
<evidence type="ECO:0000313" key="4">
    <source>
        <dbReference type="EMBL" id="WTO85244.1"/>
    </source>
</evidence>
<name>A0ABZ1J1N5_9ACTN</name>
<feature type="compositionally biased region" description="Acidic residues" evidence="1">
    <location>
        <begin position="54"/>
        <end position="63"/>
    </location>
</feature>
<dbReference type="EMBL" id="CP108125">
    <property type="protein sequence ID" value="WTO85244.1"/>
    <property type="molecule type" value="Genomic_DNA"/>
</dbReference>
<keyword evidence="2" id="KW-0732">Signal</keyword>
<feature type="compositionally biased region" description="Low complexity" evidence="1">
    <location>
        <begin position="22"/>
        <end position="33"/>
    </location>
</feature>
<evidence type="ECO:0000313" key="5">
    <source>
        <dbReference type="Proteomes" id="UP001622690"/>
    </source>
</evidence>
<evidence type="ECO:0000256" key="2">
    <source>
        <dbReference type="SAM" id="SignalP"/>
    </source>
</evidence>
<feature type="compositionally biased region" description="Basic and acidic residues" evidence="1">
    <location>
        <begin position="64"/>
        <end position="73"/>
    </location>
</feature>
<proteinExistence type="predicted"/>
<dbReference type="Gene3D" id="3.10.450.40">
    <property type="match status" value="2"/>
</dbReference>
<accession>A0ABZ1J1N5</accession>
<organism evidence="4 5">
    <name type="scientific">Streptomyces nigra</name>
    <dbReference type="NCBI Taxonomy" id="1827580"/>
    <lineage>
        <taxon>Bacteria</taxon>
        <taxon>Bacillati</taxon>
        <taxon>Actinomycetota</taxon>
        <taxon>Actinomycetes</taxon>
        <taxon>Kitasatosporales</taxon>
        <taxon>Streptomycetaceae</taxon>
        <taxon>Streptomyces</taxon>
    </lineage>
</organism>
<dbReference type="Proteomes" id="UP001622690">
    <property type="component" value="Chromosome"/>
</dbReference>
<feature type="domain" description="PepSY" evidence="3">
    <location>
        <begin position="161"/>
        <end position="209"/>
    </location>
</feature>
<keyword evidence="5" id="KW-1185">Reference proteome</keyword>
<feature type="region of interest" description="Disordered" evidence="1">
    <location>
        <begin position="22"/>
        <end position="82"/>
    </location>
</feature>
<feature type="region of interest" description="Disordered" evidence="1">
    <location>
        <begin position="123"/>
        <end position="151"/>
    </location>
</feature>
<feature type="region of interest" description="Disordered" evidence="1">
    <location>
        <begin position="200"/>
        <end position="225"/>
    </location>
</feature>
<evidence type="ECO:0000259" key="3">
    <source>
        <dbReference type="Pfam" id="PF03413"/>
    </source>
</evidence>
<feature type="signal peptide" evidence="2">
    <location>
        <begin position="1"/>
        <end position="25"/>
    </location>
</feature>
<protein>
    <submittedName>
        <fullName evidence="4">PepSY domain-containing protein</fullName>
    </submittedName>
</protein>
<dbReference type="InterPro" id="IPR025711">
    <property type="entry name" value="PepSY"/>
</dbReference>
<feature type="domain" description="PepSY" evidence="3">
    <location>
        <begin position="82"/>
        <end position="138"/>
    </location>
</feature>
<dbReference type="Pfam" id="PF03413">
    <property type="entry name" value="PepSY"/>
    <property type="match status" value="2"/>
</dbReference>